<sequence length="149" mass="16529">MSDFHEILLEGLGFTPLRPFSRSLPTAPRGEEEAEPPAKRARRIWAILRPPSEPSPLEGLTASWASAPPKVSRYGQATLPEVAGMAVPGAAPMSSEKRKRLQHSEVARYLWGKDVRVKGEKRYLQMRCVVRAPISSKKTLVGEVSSQRK</sequence>
<organism evidence="2 3">
    <name type="scientific">Durusdinium trenchii</name>
    <dbReference type="NCBI Taxonomy" id="1381693"/>
    <lineage>
        <taxon>Eukaryota</taxon>
        <taxon>Sar</taxon>
        <taxon>Alveolata</taxon>
        <taxon>Dinophyceae</taxon>
        <taxon>Suessiales</taxon>
        <taxon>Symbiodiniaceae</taxon>
        <taxon>Durusdinium</taxon>
    </lineage>
</organism>
<accession>A0ABP0K1E4</accession>
<gene>
    <name evidence="2" type="ORF">CCMP2556_LOCUS13939</name>
</gene>
<keyword evidence="3" id="KW-1185">Reference proteome</keyword>
<evidence type="ECO:0000313" key="2">
    <source>
        <dbReference type="EMBL" id="CAK9020133.1"/>
    </source>
</evidence>
<dbReference type="EMBL" id="CAXAMN010007047">
    <property type="protein sequence ID" value="CAK9020133.1"/>
    <property type="molecule type" value="Genomic_DNA"/>
</dbReference>
<evidence type="ECO:0000256" key="1">
    <source>
        <dbReference type="SAM" id="MobiDB-lite"/>
    </source>
</evidence>
<feature type="region of interest" description="Disordered" evidence="1">
    <location>
        <begin position="16"/>
        <end position="39"/>
    </location>
</feature>
<proteinExistence type="predicted"/>
<comment type="caution">
    <text evidence="2">The sequence shown here is derived from an EMBL/GenBank/DDBJ whole genome shotgun (WGS) entry which is preliminary data.</text>
</comment>
<protein>
    <submittedName>
        <fullName evidence="2">Uncharacterized protein</fullName>
    </submittedName>
</protein>
<evidence type="ECO:0000313" key="3">
    <source>
        <dbReference type="Proteomes" id="UP001642484"/>
    </source>
</evidence>
<name>A0ABP0K1E4_9DINO</name>
<dbReference type="Proteomes" id="UP001642484">
    <property type="component" value="Unassembled WGS sequence"/>
</dbReference>
<reference evidence="2 3" key="1">
    <citation type="submission" date="2024-02" db="EMBL/GenBank/DDBJ databases">
        <authorList>
            <person name="Chen Y."/>
            <person name="Shah S."/>
            <person name="Dougan E. K."/>
            <person name="Thang M."/>
            <person name="Chan C."/>
        </authorList>
    </citation>
    <scope>NUCLEOTIDE SEQUENCE [LARGE SCALE GENOMIC DNA]</scope>
</reference>